<dbReference type="InterPro" id="IPR002048">
    <property type="entry name" value="EF_hand_dom"/>
</dbReference>
<dbReference type="Gene3D" id="1.10.238.10">
    <property type="entry name" value="EF-hand"/>
    <property type="match status" value="1"/>
</dbReference>
<dbReference type="EMBL" id="BSXW01000218">
    <property type="protein sequence ID" value="GMF15235.1"/>
    <property type="molecule type" value="Genomic_DNA"/>
</dbReference>
<dbReference type="OrthoDB" id="26525at2759"/>
<reference evidence="3" key="1">
    <citation type="submission" date="2023-04" db="EMBL/GenBank/DDBJ databases">
        <title>Phytophthora lilii NBRC 32176.</title>
        <authorList>
            <person name="Ichikawa N."/>
            <person name="Sato H."/>
            <person name="Tonouchi N."/>
        </authorList>
    </citation>
    <scope>NUCLEOTIDE SEQUENCE</scope>
    <source>
        <strain evidence="3">NBRC 32176</strain>
    </source>
</reference>
<feature type="region of interest" description="Disordered" evidence="1">
    <location>
        <begin position="58"/>
        <end position="127"/>
    </location>
</feature>
<sequence>MSRQEAHLLWACTDTSDDSSNQAIWEQRFMEMDWNGDGTIHFKEFLMAFESWHSTHKHHSHKHSAASHKSHTDSSQQSTGESCASPRDDKSSEVSHTHVSCGPTESAAEAAKEQHHRHPTHTHKDSPLDHKCGDDWFYSARMLKTERSLVVSMLSGSRWNSRNCGAPMF</sequence>
<dbReference type="InterPro" id="IPR011992">
    <property type="entry name" value="EF-hand-dom_pair"/>
</dbReference>
<comment type="caution">
    <text evidence="3">The sequence shown here is derived from an EMBL/GenBank/DDBJ whole genome shotgun (WGS) entry which is preliminary data.</text>
</comment>
<proteinExistence type="predicted"/>
<evidence type="ECO:0000313" key="3">
    <source>
        <dbReference type="EMBL" id="GMF15235.1"/>
    </source>
</evidence>
<feature type="compositionally biased region" description="Basic and acidic residues" evidence="1">
    <location>
        <begin position="86"/>
        <end position="96"/>
    </location>
</feature>
<name>A0A9W6WJ75_9STRA</name>
<dbReference type="GO" id="GO:0005509">
    <property type="term" value="F:calcium ion binding"/>
    <property type="evidence" value="ECO:0007669"/>
    <property type="project" value="InterPro"/>
</dbReference>
<keyword evidence="4" id="KW-1185">Reference proteome</keyword>
<evidence type="ECO:0000259" key="2">
    <source>
        <dbReference type="PROSITE" id="PS50222"/>
    </source>
</evidence>
<dbReference type="AlphaFoldDB" id="A0A9W6WJ75"/>
<dbReference type="PROSITE" id="PS50222">
    <property type="entry name" value="EF_HAND_2"/>
    <property type="match status" value="1"/>
</dbReference>
<organism evidence="3 4">
    <name type="scientific">Phytophthora lilii</name>
    <dbReference type="NCBI Taxonomy" id="2077276"/>
    <lineage>
        <taxon>Eukaryota</taxon>
        <taxon>Sar</taxon>
        <taxon>Stramenopiles</taxon>
        <taxon>Oomycota</taxon>
        <taxon>Peronosporomycetes</taxon>
        <taxon>Peronosporales</taxon>
        <taxon>Peronosporaceae</taxon>
        <taxon>Phytophthora</taxon>
    </lineage>
</organism>
<feature type="domain" description="EF-hand" evidence="2">
    <location>
        <begin position="20"/>
        <end position="55"/>
    </location>
</feature>
<dbReference type="SUPFAM" id="SSF47473">
    <property type="entry name" value="EF-hand"/>
    <property type="match status" value="1"/>
</dbReference>
<protein>
    <submittedName>
        <fullName evidence="3">Unnamed protein product</fullName>
    </submittedName>
</protein>
<gene>
    <name evidence="3" type="ORF">Plil01_000519200</name>
</gene>
<dbReference type="Proteomes" id="UP001165083">
    <property type="component" value="Unassembled WGS sequence"/>
</dbReference>
<evidence type="ECO:0000256" key="1">
    <source>
        <dbReference type="SAM" id="MobiDB-lite"/>
    </source>
</evidence>
<evidence type="ECO:0000313" key="4">
    <source>
        <dbReference type="Proteomes" id="UP001165083"/>
    </source>
</evidence>
<accession>A0A9W6WJ75</accession>
<feature type="compositionally biased region" description="Basic residues" evidence="1">
    <location>
        <begin position="58"/>
        <end position="69"/>
    </location>
</feature>